<feature type="region of interest" description="Disordered" evidence="7">
    <location>
        <begin position="160"/>
        <end position="264"/>
    </location>
</feature>
<feature type="compositionally biased region" description="Pro residues" evidence="7">
    <location>
        <begin position="199"/>
        <end position="209"/>
    </location>
</feature>
<feature type="repeat" description="RPEL" evidence="4">
    <location>
        <begin position="468"/>
        <end position="493"/>
    </location>
</feature>
<dbReference type="KEGG" id="alim:106534776"/>
<comment type="similarity">
    <text evidence="1 5">Belongs to the phosphatase and actin regulator family.</text>
</comment>
<dbReference type="CTD" id="556928"/>
<reference evidence="9" key="1">
    <citation type="submission" date="2025-08" db="UniProtKB">
        <authorList>
            <consortium name="RefSeq"/>
        </authorList>
    </citation>
    <scope>IDENTIFICATION</scope>
    <source>
        <strain evidence="9">Quisiro</strain>
        <tissue evidence="9">Liver</tissue>
    </source>
</reference>
<dbReference type="InParanoid" id="A0A2I4D3Z9"/>
<dbReference type="RefSeq" id="XP_013886982.1">
    <property type="nucleotide sequence ID" value="XM_014031528.1"/>
</dbReference>
<comment type="subunit">
    <text evidence="5">Binds PPP1CA and actin.</text>
</comment>
<keyword evidence="8" id="KW-1185">Reference proteome</keyword>
<name>A0A2I4D3Z9_AUSLI</name>
<dbReference type="GO" id="GO:0003779">
    <property type="term" value="F:actin binding"/>
    <property type="evidence" value="ECO:0007669"/>
    <property type="project" value="UniProtKB-KW"/>
</dbReference>
<dbReference type="Gene3D" id="6.10.140.2130">
    <property type="match status" value="3"/>
</dbReference>
<protein>
    <recommendedName>
        <fullName evidence="5">Phosphatase and actin regulator</fullName>
    </recommendedName>
</protein>
<sequence length="550" mass="60926">MATSDGLDGCLQRGRSQSDPNILTEPGIELAHGTVELVDQQRVLRTGCLVTGVHTPPIRRNSKLATLGRIFKPWKWRKKKNEKLKQSSTDVALSSGLMCHDPSSPSQGCCSDGAVLLGGFGGPLTQNLTVSSVEYLGPEEEHSLSVAAPLQDCERVEENAPLPEDGGEEEAHPAGDLPEGLQDSGDQVEERAEEETPPGTSPPQVPPKLLPQLSSGDDSGPMSLPAHLPNSYHPKEPPPRATESLASMTLPLRGPLANSSGSPHLGNMIHPPMPPSCIMEELQRAFASKNRQESVRDGCEQGSPPRLWCSDGRLSRSCSSENQYTSPLGSGCSGGGGGGGGGSDWPKKEAEENKENVRLDQCFSNTSGLPFDLDGWNESVISGTLPRRLRKELLAVKLRNRPSKQELEDRNIFPARSDQERQEIRQQIEMKLAKRLSQRPNVEELESRNILKQRNDQTEQEERREIKQRLNRKLNQRPTVDELRERKILIRFSDYVEVAKAQDYDRRADKPWTRLSAADKAAIRKELNEFKSTEMEVHASSKHLTRFHRP</sequence>
<keyword evidence="2 5" id="KW-0677">Repeat</keyword>
<organism evidence="8 9">
    <name type="scientific">Austrofundulus limnaeus</name>
    <name type="common">Annual killifish</name>
    <dbReference type="NCBI Taxonomy" id="52670"/>
    <lineage>
        <taxon>Eukaryota</taxon>
        <taxon>Metazoa</taxon>
        <taxon>Chordata</taxon>
        <taxon>Craniata</taxon>
        <taxon>Vertebrata</taxon>
        <taxon>Euteleostomi</taxon>
        <taxon>Actinopterygii</taxon>
        <taxon>Neopterygii</taxon>
        <taxon>Teleostei</taxon>
        <taxon>Neoteleostei</taxon>
        <taxon>Acanthomorphata</taxon>
        <taxon>Ovalentaria</taxon>
        <taxon>Atherinomorphae</taxon>
        <taxon>Cyprinodontiformes</taxon>
        <taxon>Rivulidae</taxon>
        <taxon>Austrofundulus</taxon>
    </lineage>
</organism>
<evidence type="ECO:0000256" key="5">
    <source>
        <dbReference type="RuleBase" id="RU301113"/>
    </source>
</evidence>
<feature type="compositionally biased region" description="Basic and acidic residues" evidence="7">
    <location>
        <begin position="345"/>
        <end position="354"/>
    </location>
</feature>
<dbReference type="PANTHER" id="PTHR12751">
    <property type="entry name" value="PHOSPHATASE AND ACTIN REGULATOR PHACTR"/>
    <property type="match status" value="1"/>
</dbReference>
<dbReference type="GO" id="GO:0004864">
    <property type="term" value="F:protein phosphatase inhibitor activity"/>
    <property type="evidence" value="ECO:0007669"/>
    <property type="project" value="UniProtKB-UniRule"/>
</dbReference>
<dbReference type="InterPro" id="IPR004018">
    <property type="entry name" value="RPEL_repeat"/>
</dbReference>
<evidence type="ECO:0000313" key="8">
    <source>
        <dbReference type="Proteomes" id="UP000192220"/>
    </source>
</evidence>
<evidence type="ECO:0000256" key="7">
    <source>
        <dbReference type="SAM" id="MobiDB-lite"/>
    </source>
</evidence>
<keyword evidence="6" id="KW-0175">Coiled coil</keyword>
<dbReference type="PROSITE" id="PS51073">
    <property type="entry name" value="RPEL"/>
    <property type="match status" value="3"/>
</dbReference>
<dbReference type="Pfam" id="PF02755">
    <property type="entry name" value="RPEL"/>
    <property type="match status" value="2"/>
</dbReference>
<feature type="region of interest" description="Disordered" evidence="7">
    <location>
        <begin position="320"/>
        <end position="354"/>
    </location>
</feature>
<gene>
    <name evidence="9" type="primary">phactr3a</name>
</gene>
<keyword evidence="3 5" id="KW-0009">Actin-binding</keyword>
<feature type="repeat" description="RPEL" evidence="4">
    <location>
        <begin position="392"/>
        <end position="417"/>
    </location>
</feature>
<feature type="region of interest" description="Disordered" evidence="7">
    <location>
        <begin position="1"/>
        <end position="22"/>
    </location>
</feature>
<evidence type="ECO:0000256" key="1">
    <source>
        <dbReference type="ARBA" id="ARBA00009795"/>
    </source>
</evidence>
<evidence type="ECO:0000256" key="3">
    <source>
        <dbReference type="ARBA" id="ARBA00023203"/>
    </source>
</evidence>
<evidence type="ECO:0000256" key="6">
    <source>
        <dbReference type="SAM" id="Coils"/>
    </source>
</evidence>
<feature type="repeat" description="RPEL" evidence="4">
    <location>
        <begin position="430"/>
        <end position="455"/>
    </location>
</feature>
<feature type="compositionally biased region" description="Gly residues" evidence="7">
    <location>
        <begin position="331"/>
        <end position="343"/>
    </location>
</feature>
<dbReference type="GO" id="GO:0030036">
    <property type="term" value="P:actin cytoskeleton organization"/>
    <property type="evidence" value="ECO:0007669"/>
    <property type="project" value="TreeGrafter"/>
</dbReference>
<evidence type="ECO:0000256" key="2">
    <source>
        <dbReference type="ARBA" id="ARBA00022737"/>
    </source>
</evidence>
<accession>A0A2I4D3Z9</accession>
<dbReference type="OrthoDB" id="5563016at2759"/>
<dbReference type="AlphaFoldDB" id="A0A2I4D3Z9"/>
<dbReference type="PANTHER" id="PTHR12751:SF19">
    <property type="entry name" value="PHOSPHATASE AND ACTIN REGULATOR"/>
    <property type="match status" value="1"/>
</dbReference>
<dbReference type="GeneID" id="106534776"/>
<dbReference type="SMART" id="SM00707">
    <property type="entry name" value="RPEL"/>
    <property type="match status" value="3"/>
</dbReference>
<evidence type="ECO:0000313" key="9">
    <source>
        <dbReference type="RefSeq" id="XP_013886982.1"/>
    </source>
</evidence>
<dbReference type="Proteomes" id="UP000192220">
    <property type="component" value="Unplaced"/>
</dbReference>
<feature type="coiled-coil region" evidence="6">
    <location>
        <begin position="441"/>
        <end position="468"/>
    </location>
</feature>
<proteinExistence type="inferred from homology"/>
<evidence type="ECO:0000256" key="4">
    <source>
        <dbReference type="PROSITE-ProRule" id="PRU00401"/>
    </source>
</evidence>